<accession>A0AAN9A0E7</accession>
<dbReference type="AlphaFoldDB" id="A0AAN9A0E7"/>
<comment type="caution">
    <text evidence="7">The sequence shown here is derived from an EMBL/GenBank/DDBJ whole genome shotgun (WGS) entry which is preliminary data.</text>
</comment>
<dbReference type="PRINTS" id="PR00398">
    <property type="entry name" value="STRDHORMONER"/>
</dbReference>
<dbReference type="PROSITE" id="PS51843">
    <property type="entry name" value="NR_LBD"/>
    <property type="match status" value="1"/>
</dbReference>
<feature type="region of interest" description="Disordered" evidence="5">
    <location>
        <begin position="1"/>
        <end position="41"/>
    </location>
</feature>
<protein>
    <recommendedName>
        <fullName evidence="6">NR LBD domain-containing protein</fullName>
    </recommendedName>
</protein>
<dbReference type="PANTHER" id="PTHR45805">
    <property type="entry name" value="NUCLEAR HORMONE RECEPTOR HR3-RELATED"/>
    <property type="match status" value="1"/>
</dbReference>
<dbReference type="GO" id="GO:0004879">
    <property type="term" value="F:nuclear receptor activity"/>
    <property type="evidence" value="ECO:0007669"/>
    <property type="project" value="TreeGrafter"/>
</dbReference>
<feature type="region of interest" description="Disordered" evidence="5">
    <location>
        <begin position="62"/>
        <end position="133"/>
    </location>
</feature>
<organism evidence="7 8">
    <name type="scientific">Halocaridina rubra</name>
    <name type="common">Hawaiian red shrimp</name>
    <dbReference type="NCBI Taxonomy" id="373956"/>
    <lineage>
        <taxon>Eukaryota</taxon>
        <taxon>Metazoa</taxon>
        <taxon>Ecdysozoa</taxon>
        <taxon>Arthropoda</taxon>
        <taxon>Crustacea</taxon>
        <taxon>Multicrustacea</taxon>
        <taxon>Malacostraca</taxon>
        <taxon>Eumalacostraca</taxon>
        <taxon>Eucarida</taxon>
        <taxon>Decapoda</taxon>
        <taxon>Pleocyemata</taxon>
        <taxon>Caridea</taxon>
        <taxon>Atyoidea</taxon>
        <taxon>Atyidae</taxon>
        <taxon>Halocaridina</taxon>
    </lineage>
</organism>
<evidence type="ECO:0000256" key="3">
    <source>
        <dbReference type="ARBA" id="ARBA00023163"/>
    </source>
</evidence>
<gene>
    <name evidence="7" type="ORF">SK128_027871</name>
</gene>
<dbReference type="GO" id="GO:0005634">
    <property type="term" value="C:nucleus"/>
    <property type="evidence" value="ECO:0007669"/>
    <property type="project" value="UniProtKB-SubCell"/>
</dbReference>
<dbReference type="SUPFAM" id="SSF48508">
    <property type="entry name" value="Nuclear receptor ligand-binding domain"/>
    <property type="match status" value="1"/>
</dbReference>
<evidence type="ECO:0000256" key="4">
    <source>
        <dbReference type="ARBA" id="ARBA00023170"/>
    </source>
</evidence>
<evidence type="ECO:0000313" key="8">
    <source>
        <dbReference type="Proteomes" id="UP001381693"/>
    </source>
</evidence>
<name>A0AAN9A0E7_HALRR</name>
<reference evidence="7 8" key="1">
    <citation type="submission" date="2023-11" db="EMBL/GenBank/DDBJ databases">
        <title>Halocaridina rubra genome assembly.</title>
        <authorList>
            <person name="Smith C."/>
        </authorList>
    </citation>
    <scope>NUCLEOTIDE SEQUENCE [LARGE SCALE GENOMIC DNA]</scope>
    <source>
        <strain evidence="7">EP-1</strain>
        <tissue evidence="7">Whole</tissue>
    </source>
</reference>
<evidence type="ECO:0000313" key="7">
    <source>
        <dbReference type="EMBL" id="KAK7067660.1"/>
    </source>
</evidence>
<dbReference type="SUPFAM" id="SSF81995">
    <property type="entry name" value="beta-sandwich domain of Sec23/24"/>
    <property type="match status" value="1"/>
</dbReference>
<feature type="domain" description="NR LBD" evidence="6">
    <location>
        <begin position="173"/>
        <end position="360"/>
    </location>
</feature>
<keyword evidence="8" id="KW-1185">Reference proteome</keyword>
<dbReference type="PANTHER" id="PTHR45805:SF2">
    <property type="entry name" value="NUCLEAR HORMONE RECEPTOR HR3-RELATED"/>
    <property type="match status" value="1"/>
</dbReference>
<comment type="subcellular location">
    <subcellularLocation>
        <location evidence="1">Nucleus</location>
    </subcellularLocation>
</comment>
<keyword evidence="4" id="KW-0675">Receptor</keyword>
<feature type="compositionally biased region" description="Low complexity" evidence="5">
    <location>
        <begin position="102"/>
        <end position="131"/>
    </location>
</feature>
<feature type="compositionally biased region" description="Polar residues" evidence="5">
    <location>
        <begin position="73"/>
        <end position="90"/>
    </location>
</feature>
<dbReference type="SMART" id="SM00430">
    <property type="entry name" value="HOLI"/>
    <property type="match status" value="1"/>
</dbReference>
<dbReference type="InterPro" id="IPR000536">
    <property type="entry name" value="Nucl_hrmn_rcpt_lig-bd"/>
</dbReference>
<feature type="compositionally biased region" description="Pro residues" evidence="5">
    <location>
        <begin position="92"/>
        <end position="101"/>
    </location>
</feature>
<evidence type="ECO:0000256" key="2">
    <source>
        <dbReference type="ARBA" id="ARBA00023015"/>
    </source>
</evidence>
<evidence type="ECO:0000256" key="1">
    <source>
        <dbReference type="ARBA" id="ARBA00004123"/>
    </source>
</evidence>
<keyword evidence="3" id="KW-0804">Transcription</keyword>
<dbReference type="InterPro" id="IPR035500">
    <property type="entry name" value="NHR-like_dom_sf"/>
</dbReference>
<dbReference type="Proteomes" id="UP001381693">
    <property type="component" value="Unassembled WGS sequence"/>
</dbReference>
<dbReference type="Gene3D" id="1.10.565.10">
    <property type="entry name" value="Retinoid X Receptor"/>
    <property type="match status" value="1"/>
</dbReference>
<dbReference type="EMBL" id="JAXCGZ010017866">
    <property type="protein sequence ID" value="KAK7067660.1"/>
    <property type="molecule type" value="Genomic_DNA"/>
</dbReference>
<dbReference type="InterPro" id="IPR001723">
    <property type="entry name" value="Nuclear_hrmn_rcpt"/>
</dbReference>
<proteinExistence type="predicted"/>
<keyword evidence="2" id="KW-0805">Transcription regulation</keyword>
<evidence type="ECO:0000256" key="5">
    <source>
        <dbReference type="SAM" id="MobiDB-lite"/>
    </source>
</evidence>
<evidence type="ECO:0000259" key="6">
    <source>
        <dbReference type="PROSITE" id="PS51843"/>
    </source>
</evidence>
<sequence>MPGGGQMRGAGPGGGGGGGDGGGGGGSRGTGGGEGGNLIGGGNIFIKEEEEVETCFDMDTMQTTTRASRESGCATSMSDKNFTHVDSTTYLPPEPTSPPLTQPQLPQQEQQQQQQQQIQQQQLHQQQQQTPVAGATVIPEEENSPSQISPDPVQLAEILARWVADAHVRTCLYSSEHIADVMRRQSIDMSKVNYYKHMVHEELWFDCAQMLTSVIQQIIEFAKAVPGFRKFSQDDQIVLLKAASFELAVLRMTRYYDVNQNCVVYRDALLPMEAFLNMTETVEMKLVNNVFDFAKTIAELKLTDTELGLYSALVLLQAGKESRKLVVVLMMAPIWMDGGWRQFCHPVCCFTPSVTGILVE</sequence>
<dbReference type="GO" id="GO:0000978">
    <property type="term" value="F:RNA polymerase II cis-regulatory region sequence-specific DNA binding"/>
    <property type="evidence" value="ECO:0007669"/>
    <property type="project" value="TreeGrafter"/>
</dbReference>
<dbReference type="Pfam" id="PF00104">
    <property type="entry name" value="Hormone_recep"/>
    <property type="match status" value="1"/>
</dbReference>